<evidence type="ECO:0000256" key="7">
    <source>
        <dbReference type="ARBA" id="ARBA00022692"/>
    </source>
</evidence>
<keyword evidence="14" id="KW-0472">Membrane</keyword>
<name>A0ABQ0M1L1_MYCCL</name>
<dbReference type="SUPFAM" id="SSF144232">
    <property type="entry name" value="HIT/MYND zinc finger-like"/>
    <property type="match status" value="1"/>
</dbReference>
<comment type="pathway">
    <text evidence="15">Cofactor biosynthesis; tocopherol biosynthesis.</text>
</comment>
<keyword evidence="13" id="KW-1133">Transmembrane helix</keyword>
<keyword evidence="12" id="KW-0809">Transit peptide</keyword>
<evidence type="ECO:0000256" key="18">
    <source>
        <dbReference type="PROSITE-ProRule" id="PRU00134"/>
    </source>
</evidence>
<dbReference type="InterPro" id="IPR039606">
    <property type="entry name" value="Phytol/farnesol_kinase"/>
</dbReference>
<dbReference type="Pfam" id="PF01753">
    <property type="entry name" value="zf-MYND"/>
    <property type="match status" value="1"/>
</dbReference>
<reference evidence="20" key="1">
    <citation type="submission" date="2014-09" db="EMBL/GenBank/DDBJ databases">
        <title>Genome sequence of the luminous mushroom Mycena chlorophos for searching fungal bioluminescence genes.</title>
        <authorList>
            <person name="Tanaka Y."/>
            <person name="Kasuga D."/>
            <person name="Oba Y."/>
            <person name="Hase S."/>
            <person name="Sato K."/>
            <person name="Oba Y."/>
            <person name="Sakakibara Y."/>
        </authorList>
    </citation>
    <scope>NUCLEOTIDE SEQUENCE</scope>
</reference>
<sequence>MTEARRYTLTAADCHLRFSRLLPALMHSSLWLSNINRLPPRLKMLAQRALRAPYPLDPVYAALQDPRTAKSDAILFLPVVYINLDTEDTPLLADGADLVNDPALKARIYRVLQSFQCLEKLHKSVDSDAIDDLWPRCWAWMHVVQAWSEVIPLPSHEGDLRGSWVLLVRQLIERCVQRKRNLIAWTPDLRMMIAEVWAIYLKLPQQPDNIDTLRGLSGTLALLAASDYPLEDHYMELVAGAGGRDALASLFITQLQRETHAGLERISETGLRRLAGVSAHLLSAMHHIGRELREQGIVTEITHACLALCRIKRTSAEDIRTGVMFLMNFLRALFGFISDPHADTYIAEALRAGLLDLVFMSSAAKLSVGTEKLLLFCDLALPQFMALEQVASIVGDFAESAENLGIDLSEADEASWNTFATAARSRTTSWRMSKTGTGLWACANVECTVIKARHDFKQCSQCQRVLYCSTACQRTHWRSQHREDCLQMAKPLATHALKRPRDISFLCSLVLEQYLSSRLAILREIFLSLCIDPTAHDDDEDDDTEEEDAMDWWDERCVDRVLGMMDEDTQAFSGLQPFA</sequence>
<dbReference type="PANTHER" id="PTHR32523:SF8">
    <property type="entry name" value="DOLICHOL KINASE"/>
    <property type="match status" value="1"/>
</dbReference>
<comment type="catalytic activity">
    <reaction evidence="17">
        <text>phytol + CTP = phytyl phosphate + CDP + H(+)</text>
        <dbReference type="Rhea" id="RHEA:38055"/>
        <dbReference type="ChEBI" id="CHEBI:15378"/>
        <dbReference type="ChEBI" id="CHEBI:17327"/>
        <dbReference type="ChEBI" id="CHEBI:37563"/>
        <dbReference type="ChEBI" id="CHEBI:58069"/>
        <dbReference type="ChEBI" id="CHEBI:75483"/>
        <dbReference type="EC" id="2.7.1.182"/>
    </reaction>
</comment>
<comment type="subcellular location">
    <subcellularLocation>
        <location evidence="1">Membrane</location>
        <topology evidence="1">Multi-pass membrane protein</topology>
    </subcellularLocation>
    <subcellularLocation>
        <location evidence="2">Plastid</location>
        <location evidence="2">Chloroplast</location>
    </subcellularLocation>
</comment>
<dbReference type="PANTHER" id="PTHR32523">
    <property type="entry name" value="PHYTOL KINASE 1, CHLOROPLASTIC"/>
    <property type="match status" value="1"/>
</dbReference>
<keyword evidence="8" id="KW-0479">Metal-binding</keyword>
<evidence type="ECO:0000256" key="17">
    <source>
        <dbReference type="ARBA" id="ARBA00048889"/>
    </source>
</evidence>
<evidence type="ECO:0000256" key="1">
    <source>
        <dbReference type="ARBA" id="ARBA00004141"/>
    </source>
</evidence>
<dbReference type="PROSITE" id="PS50865">
    <property type="entry name" value="ZF_MYND_2"/>
    <property type="match status" value="1"/>
</dbReference>
<evidence type="ECO:0000256" key="5">
    <source>
        <dbReference type="ARBA" id="ARBA00022640"/>
    </source>
</evidence>
<evidence type="ECO:0000256" key="8">
    <source>
        <dbReference type="ARBA" id="ARBA00022723"/>
    </source>
</evidence>
<organism evidence="20 21">
    <name type="scientific">Mycena chlorophos</name>
    <name type="common">Agaric fungus</name>
    <name type="synonym">Agaricus chlorophos</name>
    <dbReference type="NCBI Taxonomy" id="658473"/>
    <lineage>
        <taxon>Eukaryota</taxon>
        <taxon>Fungi</taxon>
        <taxon>Dikarya</taxon>
        <taxon>Basidiomycota</taxon>
        <taxon>Agaricomycotina</taxon>
        <taxon>Agaricomycetes</taxon>
        <taxon>Agaricomycetidae</taxon>
        <taxon>Agaricales</taxon>
        <taxon>Marasmiineae</taxon>
        <taxon>Mycenaceae</taxon>
        <taxon>Mycena</taxon>
    </lineage>
</organism>
<dbReference type="EC" id="2.7.1.182" evidence="16"/>
<keyword evidence="5" id="KW-0934">Plastid</keyword>
<dbReference type="Gene3D" id="6.10.140.2220">
    <property type="match status" value="1"/>
</dbReference>
<evidence type="ECO:0000256" key="6">
    <source>
        <dbReference type="ARBA" id="ARBA00022679"/>
    </source>
</evidence>
<dbReference type="InterPro" id="IPR002893">
    <property type="entry name" value="Znf_MYND"/>
</dbReference>
<evidence type="ECO:0000313" key="20">
    <source>
        <dbReference type="EMBL" id="GAT56051.1"/>
    </source>
</evidence>
<evidence type="ECO:0000256" key="13">
    <source>
        <dbReference type="ARBA" id="ARBA00022989"/>
    </source>
</evidence>
<dbReference type="EMBL" id="DF849233">
    <property type="protein sequence ID" value="GAT56051.1"/>
    <property type="molecule type" value="Genomic_DNA"/>
</dbReference>
<evidence type="ECO:0000256" key="9">
    <source>
        <dbReference type="ARBA" id="ARBA00022771"/>
    </source>
</evidence>
<keyword evidence="4" id="KW-0150">Chloroplast</keyword>
<evidence type="ECO:0000256" key="3">
    <source>
        <dbReference type="ARBA" id="ARBA00010794"/>
    </source>
</evidence>
<evidence type="ECO:0000256" key="12">
    <source>
        <dbReference type="ARBA" id="ARBA00022946"/>
    </source>
</evidence>
<evidence type="ECO:0000259" key="19">
    <source>
        <dbReference type="PROSITE" id="PS50865"/>
    </source>
</evidence>
<keyword evidence="11" id="KW-0862">Zinc</keyword>
<evidence type="ECO:0000256" key="4">
    <source>
        <dbReference type="ARBA" id="ARBA00022528"/>
    </source>
</evidence>
<evidence type="ECO:0000256" key="10">
    <source>
        <dbReference type="ARBA" id="ARBA00022777"/>
    </source>
</evidence>
<comment type="similarity">
    <text evidence="3">Belongs to the polyprenol kinase family.</text>
</comment>
<feature type="domain" description="MYND-type" evidence="19">
    <location>
        <begin position="444"/>
        <end position="485"/>
    </location>
</feature>
<gene>
    <name evidence="20" type="ORF">MCHLO_12750</name>
</gene>
<evidence type="ECO:0000313" key="21">
    <source>
        <dbReference type="Proteomes" id="UP000815677"/>
    </source>
</evidence>
<keyword evidence="9 18" id="KW-0863">Zinc-finger</keyword>
<evidence type="ECO:0000256" key="14">
    <source>
        <dbReference type="ARBA" id="ARBA00023136"/>
    </source>
</evidence>
<keyword evidence="7" id="KW-0812">Transmembrane</keyword>
<evidence type="ECO:0000256" key="15">
    <source>
        <dbReference type="ARBA" id="ARBA00024015"/>
    </source>
</evidence>
<protein>
    <recommendedName>
        <fullName evidence="16">phytol kinase</fullName>
        <ecNumber evidence="16">2.7.1.182</ecNumber>
    </recommendedName>
</protein>
<accession>A0ABQ0M1L1</accession>
<keyword evidence="21" id="KW-1185">Reference proteome</keyword>
<evidence type="ECO:0000256" key="16">
    <source>
        <dbReference type="ARBA" id="ARBA00039024"/>
    </source>
</evidence>
<keyword evidence="6" id="KW-0808">Transferase</keyword>
<evidence type="ECO:0000256" key="11">
    <source>
        <dbReference type="ARBA" id="ARBA00022833"/>
    </source>
</evidence>
<proteinExistence type="inferred from homology"/>
<evidence type="ECO:0000256" key="2">
    <source>
        <dbReference type="ARBA" id="ARBA00004229"/>
    </source>
</evidence>
<keyword evidence="10" id="KW-0418">Kinase</keyword>
<dbReference type="Proteomes" id="UP000815677">
    <property type="component" value="Unassembled WGS sequence"/>
</dbReference>